<evidence type="ECO:0000313" key="2">
    <source>
        <dbReference type="Proteomes" id="UP001303046"/>
    </source>
</evidence>
<keyword evidence="2" id="KW-1185">Reference proteome</keyword>
<sequence>MSKRPSQEVVIVGIDADVKIGLELRSGVLGKCYYSTERTLDYRAPSTVMERLDCTEKKVSGYFWPGVATENRLRFLGYIIRRPADHLVQRVLMSLSGSNWKRPPGQKRKFWAGVVEKDLGTLGVYKLCRQDVKFRIICDIDEWIDFVQAPAEDREG</sequence>
<evidence type="ECO:0000313" key="1">
    <source>
        <dbReference type="EMBL" id="KAK6739299.1"/>
    </source>
</evidence>
<protein>
    <submittedName>
        <fullName evidence="1">Uncharacterized protein</fullName>
    </submittedName>
</protein>
<dbReference type="EMBL" id="JAVFWL010000002">
    <property type="protein sequence ID" value="KAK6739299.1"/>
    <property type="molecule type" value="Genomic_DNA"/>
</dbReference>
<name>A0ABR1CLP5_NECAM</name>
<dbReference type="Proteomes" id="UP001303046">
    <property type="component" value="Unassembled WGS sequence"/>
</dbReference>
<comment type="caution">
    <text evidence="1">The sequence shown here is derived from an EMBL/GenBank/DDBJ whole genome shotgun (WGS) entry which is preliminary data.</text>
</comment>
<reference evidence="1 2" key="1">
    <citation type="submission" date="2023-08" db="EMBL/GenBank/DDBJ databases">
        <title>A Necator americanus chromosomal reference genome.</title>
        <authorList>
            <person name="Ilik V."/>
            <person name="Petrzelkova K.J."/>
            <person name="Pardy F."/>
            <person name="Fuh T."/>
            <person name="Niatou-Singa F.S."/>
            <person name="Gouil Q."/>
            <person name="Baker L."/>
            <person name="Ritchie M.E."/>
            <person name="Jex A.R."/>
            <person name="Gazzola D."/>
            <person name="Li H."/>
            <person name="Toshio Fujiwara R."/>
            <person name="Zhan B."/>
            <person name="Aroian R.V."/>
            <person name="Pafco B."/>
            <person name="Schwarz E.M."/>
        </authorList>
    </citation>
    <scope>NUCLEOTIDE SEQUENCE [LARGE SCALE GENOMIC DNA]</scope>
    <source>
        <strain evidence="1 2">Aroian</strain>
        <tissue evidence="1">Whole animal</tissue>
    </source>
</reference>
<accession>A0ABR1CLP5</accession>
<gene>
    <name evidence="1" type="primary">Necator_chrII.g8799</name>
    <name evidence="1" type="ORF">RB195_021004</name>
</gene>
<organism evidence="1 2">
    <name type="scientific">Necator americanus</name>
    <name type="common">Human hookworm</name>
    <dbReference type="NCBI Taxonomy" id="51031"/>
    <lineage>
        <taxon>Eukaryota</taxon>
        <taxon>Metazoa</taxon>
        <taxon>Ecdysozoa</taxon>
        <taxon>Nematoda</taxon>
        <taxon>Chromadorea</taxon>
        <taxon>Rhabditida</taxon>
        <taxon>Rhabditina</taxon>
        <taxon>Rhabditomorpha</taxon>
        <taxon>Strongyloidea</taxon>
        <taxon>Ancylostomatidae</taxon>
        <taxon>Bunostominae</taxon>
        <taxon>Necator</taxon>
    </lineage>
</organism>
<proteinExistence type="predicted"/>